<evidence type="ECO:0000313" key="3">
    <source>
        <dbReference type="EMBL" id="KIW43405.1"/>
    </source>
</evidence>
<keyword evidence="1" id="KW-0479">Metal-binding</keyword>
<dbReference type="HOGENOM" id="CLU_052361_0_1_1"/>
<dbReference type="Gene3D" id="3.10.180.10">
    <property type="entry name" value="2,3-Dihydroxybiphenyl 1,2-Dioxygenase, domain 1"/>
    <property type="match status" value="2"/>
</dbReference>
<dbReference type="InterPro" id="IPR004360">
    <property type="entry name" value="Glyas_Fos-R_dOase_dom"/>
</dbReference>
<dbReference type="Pfam" id="PF00903">
    <property type="entry name" value="Glyoxalase"/>
    <property type="match status" value="1"/>
</dbReference>
<proteinExistence type="predicted"/>
<dbReference type="AlphaFoldDB" id="A0A0D2DLV3"/>
<organism evidence="3 4">
    <name type="scientific">Exophiala oligosperma</name>
    <dbReference type="NCBI Taxonomy" id="215243"/>
    <lineage>
        <taxon>Eukaryota</taxon>
        <taxon>Fungi</taxon>
        <taxon>Dikarya</taxon>
        <taxon>Ascomycota</taxon>
        <taxon>Pezizomycotina</taxon>
        <taxon>Eurotiomycetes</taxon>
        <taxon>Chaetothyriomycetidae</taxon>
        <taxon>Chaetothyriales</taxon>
        <taxon>Herpotrichiellaceae</taxon>
        <taxon>Exophiala</taxon>
    </lineage>
</organism>
<reference evidence="3 4" key="1">
    <citation type="submission" date="2015-01" db="EMBL/GenBank/DDBJ databases">
        <title>The Genome Sequence of Exophiala oligosperma CBS72588.</title>
        <authorList>
            <consortium name="The Broad Institute Genomics Platform"/>
            <person name="Cuomo C."/>
            <person name="de Hoog S."/>
            <person name="Gorbushina A."/>
            <person name="Stielow B."/>
            <person name="Teixiera M."/>
            <person name="Abouelleil A."/>
            <person name="Chapman S.B."/>
            <person name="Priest M."/>
            <person name="Young S.K."/>
            <person name="Wortman J."/>
            <person name="Nusbaum C."/>
            <person name="Birren B."/>
        </authorList>
    </citation>
    <scope>NUCLEOTIDE SEQUENCE [LARGE SCALE GENOMIC DNA]</scope>
    <source>
        <strain evidence="3 4">CBS 72588</strain>
    </source>
</reference>
<keyword evidence="4" id="KW-1185">Reference proteome</keyword>
<gene>
    <name evidence="3" type="ORF">PV06_04513</name>
</gene>
<dbReference type="RefSeq" id="XP_016263621.1">
    <property type="nucleotide sequence ID" value="XM_016405415.1"/>
</dbReference>
<dbReference type="EMBL" id="KN847335">
    <property type="protein sequence ID" value="KIW43405.1"/>
    <property type="molecule type" value="Genomic_DNA"/>
</dbReference>
<feature type="domain" description="VOC" evidence="2">
    <location>
        <begin position="162"/>
        <end position="291"/>
    </location>
</feature>
<dbReference type="PANTHER" id="PTHR43048:SF3">
    <property type="entry name" value="METHYLMALONYL-COA EPIMERASE, MITOCHONDRIAL"/>
    <property type="match status" value="1"/>
</dbReference>
<evidence type="ECO:0000313" key="4">
    <source>
        <dbReference type="Proteomes" id="UP000053342"/>
    </source>
</evidence>
<dbReference type="GO" id="GO:0046491">
    <property type="term" value="P:L-methylmalonyl-CoA metabolic process"/>
    <property type="evidence" value="ECO:0007669"/>
    <property type="project" value="TreeGrafter"/>
</dbReference>
<dbReference type="VEuPathDB" id="FungiDB:PV06_04513"/>
<dbReference type="Proteomes" id="UP000053342">
    <property type="component" value="Unassembled WGS sequence"/>
</dbReference>
<dbReference type="GO" id="GO:0005739">
    <property type="term" value="C:mitochondrion"/>
    <property type="evidence" value="ECO:0007669"/>
    <property type="project" value="TreeGrafter"/>
</dbReference>
<dbReference type="FunFam" id="3.10.180.10:FF:000034">
    <property type="entry name" value="Glyoxalase/Bleomycin resistance protein/Dihydroxybiphenyl dioxygenase"/>
    <property type="match status" value="1"/>
</dbReference>
<dbReference type="GeneID" id="27356587"/>
<dbReference type="GO" id="GO:0004493">
    <property type="term" value="F:methylmalonyl-CoA epimerase activity"/>
    <property type="evidence" value="ECO:0007669"/>
    <property type="project" value="TreeGrafter"/>
</dbReference>
<evidence type="ECO:0000256" key="1">
    <source>
        <dbReference type="ARBA" id="ARBA00022723"/>
    </source>
</evidence>
<dbReference type="GO" id="GO:0046872">
    <property type="term" value="F:metal ion binding"/>
    <property type="evidence" value="ECO:0007669"/>
    <property type="project" value="UniProtKB-KW"/>
</dbReference>
<sequence length="355" mass="39651">MSTNKIRVIRLAHVAYQHPDLDRALQFLFDFGFVEEHRTDTRVYLRGYGSQPFIYVAEQSPDSKRHFVGGFWVVDSEEELKKAASKPNASSIQDIDGPGGGKCVTVDDPHGHKVGFVYGQTLRKADRPPPLEKTKPVFNGAAEKPRRGAWRRFQQGPCPVHKLGHYGLVVPASKFDELRDWYTSLMNIKATDAVFNPMTGKDQTCFLHVDLGSEYTDHHSIFFAAGPEEAPVHVHHSSYEVDDFDTQTLGHDWLRGKGWTNCWGIGRHVLGSQIFDYWFDGSGNIVEHYSDGDLVNEDTPMTRNAAAADTLHVWGPNIPLAFVTGRIEDAGKEMPMPPDVMEGKPAQLPKPVVAA</sequence>
<dbReference type="SUPFAM" id="SSF54593">
    <property type="entry name" value="Glyoxalase/Bleomycin resistance protein/Dihydroxybiphenyl dioxygenase"/>
    <property type="match status" value="1"/>
</dbReference>
<dbReference type="InterPro" id="IPR037523">
    <property type="entry name" value="VOC_core"/>
</dbReference>
<evidence type="ECO:0000259" key="2">
    <source>
        <dbReference type="PROSITE" id="PS51819"/>
    </source>
</evidence>
<dbReference type="CDD" id="cd07267">
    <property type="entry name" value="THT_Oxygenase_N"/>
    <property type="match status" value="1"/>
</dbReference>
<dbReference type="InterPro" id="IPR029068">
    <property type="entry name" value="Glyas_Bleomycin-R_OHBP_Dase"/>
</dbReference>
<accession>A0A0D2DLV3</accession>
<feature type="domain" description="VOC" evidence="2">
    <location>
        <begin position="10"/>
        <end position="119"/>
    </location>
</feature>
<protein>
    <recommendedName>
        <fullName evidence="2">VOC domain-containing protein</fullName>
    </recommendedName>
</protein>
<dbReference type="OrthoDB" id="3360610at2759"/>
<name>A0A0D2DLV3_9EURO</name>
<dbReference type="PROSITE" id="PS51819">
    <property type="entry name" value="VOC"/>
    <property type="match status" value="2"/>
</dbReference>
<dbReference type="InterPro" id="IPR051785">
    <property type="entry name" value="MMCE/EMCE_epimerase"/>
</dbReference>
<dbReference type="PANTHER" id="PTHR43048">
    <property type="entry name" value="METHYLMALONYL-COA EPIMERASE"/>
    <property type="match status" value="1"/>
</dbReference>